<protein>
    <submittedName>
        <fullName evidence="1">Uncharacterized protein</fullName>
    </submittedName>
</protein>
<evidence type="ECO:0000313" key="1">
    <source>
        <dbReference type="EMBL" id="KEO60064.1"/>
    </source>
</evidence>
<gene>
    <name evidence="1" type="ORF">DT23_14330</name>
</gene>
<reference evidence="1 2" key="1">
    <citation type="journal article" date="2015" name="Antonie Van Leeuwenhoek">
        <title>Thioclava indica sp. nov., isolated from surface seawater of the Indian Ocean.</title>
        <authorList>
            <person name="Liu Y."/>
            <person name="Lai Q."/>
            <person name="Du J."/>
            <person name="Xu H."/>
            <person name="Jiang L."/>
            <person name="Shao Z."/>
        </authorList>
    </citation>
    <scope>NUCLEOTIDE SEQUENCE [LARGE SCALE GENOMIC DNA]</scope>
    <source>
        <strain evidence="1 2">DT23-4</strain>
    </source>
</reference>
<name>A0A074JUD6_9RHOB</name>
<dbReference type="AlphaFoldDB" id="A0A074JUD6"/>
<dbReference type="EMBL" id="AUNB01000023">
    <property type="protein sequence ID" value="KEO60064.1"/>
    <property type="molecule type" value="Genomic_DNA"/>
</dbReference>
<comment type="caution">
    <text evidence="1">The sequence shown here is derived from an EMBL/GenBank/DDBJ whole genome shotgun (WGS) entry which is preliminary data.</text>
</comment>
<proteinExistence type="predicted"/>
<sequence>MGNNNNDPITTMMNYSQKFPNLTHLLNEVSIGLTETELKGLVKREAERHSALKLEIIRSFEAPNFSWMEILNYPEIGEVYEAETEEEAREFAAEMFLKPVMS</sequence>
<organism evidence="1 2">
    <name type="scientific">Thioclava indica</name>
    <dbReference type="NCBI Taxonomy" id="1353528"/>
    <lineage>
        <taxon>Bacteria</taxon>
        <taxon>Pseudomonadati</taxon>
        <taxon>Pseudomonadota</taxon>
        <taxon>Alphaproteobacteria</taxon>
        <taxon>Rhodobacterales</taxon>
        <taxon>Paracoccaceae</taxon>
        <taxon>Thioclava</taxon>
    </lineage>
</organism>
<keyword evidence="2" id="KW-1185">Reference proteome</keyword>
<dbReference type="Proteomes" id="UP000027471">
    <property type="component" value="Unassembled WGS sequence"/>
</dbReference>
<evidence type="ECO:0000313" key="2">
    <source>
        <dbReference type="Proteomes" id="UP000027471"/>
    </source>
</evidence>
<dbReference type="RefSeq" id="WP_038130446.1">
    <property type="nucleotide sequence ID" value="NZ_AUNB01000023.1"/>
</dbReference>
<accession>A0A074JUD6</accession>